<proteinExistence type="predicted"/>
<reference evidence="1 3" key="2">
    <citation type="journal article" date="2013" name="Nature">
        <title>Insights into bilaterian evolution from three spiralian genomes.</title>
        <authorList>
            <person name="Simakov O."/>
            <person name="Marletaz F."/>
            <person name="Cho S.J."/>
            <person name="Edsinger-Gonzales E."/>
            <person name="Havlak P."/>
            <person name="Hellsten U."/>
            <person name="Kuo D.H."/>
            <person name="Larsson T."/>
            <person name="Lv J."/>
            <person name="Arendt D."/>
            <person name="Savage R."/>
            <person name="Osoegawa K."/>
            <person name="de Jong P."/>
            <person name="Grimwood J."/>
            <person name="Chapman J.A."/>
            <person name="Shapiro H."/>
            <person name="Aerts A."/>
            <person name="Otillar R.P."/>
            <person name="Terry A.Y."/>
            <person name="Boore J.L."/>
            <person name="Grigoriev I.V."/>
            <person name="Lindberg D.R."/>
            <person name="Seaver E.C."/>
            <person name="Weisblat D.A."/>
            <person name="Putnam N.H."/>
            <person name="Rokhsar D.S."/>
        </authorList>
    </citation>
    <scope>NUCLEOTIDE SEQUENCE</scope>
</reference>
<dbReference type="EnsemblMetazoa" id="HelroT159356">
    <property type="protein sequence ID" value="HelroP159356"/>
    <property type="gene ID" value="HelroG159356"/>
</dbReference>
<organism evidence="2 3">
    <name type="scientific">Helobdella robusta</name>
    <name type="common">Californian leech</name>
    <dbReference type="NCBI Taxonomy" id="6412"/>
    <lineage>
        <taxon>Eukaryota</taxon>
        <taxon>Metazoa</taxon>
        <taxon>Spiralia</taxon>
        <taxon>Lophotrochozoa</taxon>
        <taxon>Annelida</taxon>
        <taxon>Clitellata</taxon>
        <taxon>Hirudinea</taxon>
        <taxon>Rhynchobdellida</taxon>
        <taxon>Glossiphoniidae</taxon>
        <taxon>Helobdella</taxon>
    </lineage>
</organism>
<dbReference type="HOGENOM" id="CLU_1290214_0_0_1"/>
<gene>
    <name evidence="2" type="primary">20198276</name>
    <name evidence="1" type="ORF">HELRODRAFT_159356</name>
</gene>
<name>T1ENX6_HELRO</name>
<dbReference type="GeneID" id="20198276"/>
<reference evidence="2" key="3">
    <citation type="submission" date="2015-06" db="UniProtKB">
        <authorList>
            <consortium name="EnsemblMetazoa"/>
        </authorList>
    </citation>
    <scope>IDENTIFICATION</scope>
</reference>
<reference evidence="3" key="1">
    <citation type="submission" date="2012-12" db="EMBL/GenBank/DDBJ databases">
        <authorList>
            <person name="Hellsten U."/>
            <person name="Grimwood J."/>
            <person name="Chapman J.A."/>
            <person name="Shapiro H."/>
            <person name="Aerts A."/>
            <person name="Otillar R.P."/>
            <person name="Terry A.Y."/>
            <person name="Boore J.L."/>
            <person name="Simakov O."/>
            <person name="Marletaz F."/>
            <person name="Cho S.-J."/>
            <person name="Edsinger-Gonzales E."/>
            <person name="Havlak P."/>
            <person name="Kuo D.-H."/>
            <person name="Larsson T."/>
            <person name="Lv J."/>
            <person name="Arendt D."/>
            <person name="Savage R."/>
            <person name="Osoegawa K."/>
            <person name="de Jong P."/>
            <person name="Lindberg D.R."/>
            <person name="Seaver E.C."/>
            <person name="Weisblat D.A."/>
            <person name="Putnam N.H."/>
            <person name="Grigoriev I.V."/>
            <person name="Rokhsar D.S."/>
        </authorList>
    </citation>
    <scope>NUCLEOTIDE SEQUENCE</scope>
</reference>
<dbReference type="CTD" id="20198276"/>
<sequence length="214" mass="25655">MLGKGFNLNPYEINFKIFTAIEREEKKRLIWYKKYWLDCKREFPCNQLDRTRRIVDANLYEESQDLVLKHENLLKANAVVEQRKRLPYQDLYKRNLLESLKQMRGSLPLPNDDCLYQKMEDDEVRKEHEEKLKCDIHESVRNVRYRTGVIASALEKMDRDMKRAGYVPRDDYSNYDTESSDIGWRCHEAASQNESNHRKFHFIKYLSQPNGALL</sequence>
<protein>
    <submittedName>
        <fullName evidence="1 2">Uncharacterized protein</fullName>
    </submittedName>
</protein>
<dbReference type="RefSeq" id="XP_009009492.1">
    <property type="nucleotide sequence ID" value="XM_009011244.1"/>
</dbReference>
<accession>T1ENX6</accession>
<evidence type="ECO:0000313" key="1">
    <source>
        <dbReference type="EMBL" id="ESO12772.1"/>
    </source>
</evidence>
<dbReference type="InParanoid" id="T1ENX6"/>
<dbReference type="Proteomes" id="UP000015101">
    <property type="component" value="Unassembled WGS sequence"/>
</dbReference>
<keyword evidence="3" id="KW-1185">Reference proteome</keyword>
<evidence type="ECO:0000313" key="3">
    <source>
        <dbReference type="Proteomes" id="UP000015101"/>
    </source>
</evidence>
<dbReference type="EMBL" id="KB095811">
    <property type="protein sequence ID" value="ESO12772.1"/>
    <property type="molecule type" value="Genomic_DNA"/>
</dbReference>
<evidence type="ECO:0000313" key="2">
    <source>
        <dbReference type="EnsemblMetazoa" id="HelroP159356"/>
    </source>
</evidence>
<dbReference type="AlphaFoldDB" id="T1ENX6"/>
<dbReference type="EMBL" id="AMQM01000233">
    <property type="status" value="NOT_ANNOTATED_CDS"/>
    <property type="molecule type" value="Genomic_DNA"/>
</dbReference>
<dbReference type="KEGG" id="hro:HELRODRAFT_159356"/>